<dbReference type="Proteomes" id="UP000622638">
    <property type="component" value="Unassembled WGS sequence"/>
</dbReference>
<evidence type="ECO:0000313" key="3">
    <source>
        <dbReference type="Proteomes" id="UP000430634"/>
    </source>
</evidence>
<organism evidence="2 3">
    <name type="scientific">Pseudoduganella buxea</name>
    <dbReference type="NCBI Taxonomy" id="1949069"/>
    <lineage>
        <taxon>Bacteria</taxon>
        <taxon>Pseudomonadati</taxon>
        <taxon>Pseudomonadota</taxon>
        <taxon>Betaproteobacteria</taxon>
        <taxon>Burkholderiales</taxon>
        <taxon>Oxalobacteraceae</taxon>
        <taxon>Telluria group</taxon>
        <taxon>Pseudoduganella</taxon>
    </lineage>
</organism>
<dbReference type="SUPFAM" id="SSF53901">
    <property type="entry name" value="Thiolase-like"/>
    <property type="match status" value="1"/>
</dbReference>
<keyword evidence="4" id="KW-1185">Reference proteome</keyword>
<proteinExistence type="predicted"/>
<dbReference type="InterPro" id="IPR016039">
    <property type="entry name" value="Thiolase-like"/>
</dbReference>
<comment type="caution">
    <text evidence="2">The sequence shown here is derived from an EMBL/GenBank/DDBJ whole genome shotgun (WGS) entry which is preliminary data.</text>
</comment>
<protein>
    <recommendedName>
        <fullName evidence="5">Beta-ketoacyl synthase N-terminal domain-containing protein</fullName>
    </recommendedName>
</protein>
<dbReference type="OrthoDB" id="3078238at2"/>
<dbReference type="AlphaFoldDB" id="A0A6I3T5P9"/>
<dbReference type="GO" id="GO:0016746">
    <property type="term" value="F:acyltransferase activity"/>
    <property type="evidence" value="ECO:0007669"/>
    <property type="project" value="InterPro"/>
</dbReference>
<evidence type="ECO:0000313" key="4">
    <source>
        <dbReference type="Proteomes" id="UP000622638"/>
    </source>
</evidence>
<dbReference type="Proteomes" id="UP000430634">
    <property type="component" value="Unassembled WGS sequence"/>
</dbReference>
<reference evidence="1" key="1">
    <citation type="journal article" date="2014" name="Int. J. Syst. Evol. Microbiol.">
        <title>Complete genome of a new Firmicutes species belonging to the dominant human colonic microbiota ('Ruminococcus bicirculans') reveals two chromosomes and a selective capacity to utilize plant glucans.</title>
        <authorList>
            <consortium name="NISC Comparative Sequencing Program"/>
            <person name="Wegmann U."/>
            <person name="Louis P."/>
            <person name="Goesmann A."/>
            <person name="Henrissat B."/>
            <person name="Duncan S.H."/>
            <person name="Flint H.J."/>
        </authorList>
    </citation>
    <scope>NUCLEOTIDE SEQUENCE</scope>
    <source>
        <strain evidence="1">CGMCC 1.15931</strain>
    </source>
</reference>
<dbReference type="EMBL" id="BMKG01000008">
    <property type="protein sequence ID" value="GGC00680.1"/>
    <property type="molecule type" value="Genomic_DNA"/>
</dbReference>
<name>A0A6I3T5P9_9BURK</name>
<reference evidence="2 3" key="3">
    <citation type="submission" date="2019-11" db="EMBL/GenBank/DDBJ databases">
        <title>Type strains purchased from KCTC, JCM and DSMZ.</title>
        <authorList>
            <person name="Lu H."/>
        </authorList>
    </citation>
    <scope>NUCLEOTIDE SEQUENCE [LARGE SCALE GENOMIC DNA]</scope>
    <source>
        <strain evidence="2 3">KCTC 52429</strain>
    </source>
</reference>
<dbReference type="RefSeq" id="WP_155473321.1">
    <property type="nucleotide sequence ID" value="NZ_BMKG01000008.1"/>
</dbReference>
<reference evidence="1" key="4">
    <citation type="submission" date="2024-05" db="EMBL/GenBank/DDBJ databases">
        <authorList>
            <person name="Sun Q."/>
            <person name="Zhou Y."/>
        </authorList>
    </citation>
    <scope>NUCLEOTIDE SEQUENCE</scope>
    <source>
        <strain evidence="1">CGMCC 1.15931</strain>
    </source>
</reference>
<gene>
    <name evidence="1" type="ORF">GCM10011572_23380</name>
    <name evidence="2" type="ORF">GM672_25450</name>
</gene>
<evidence type="ECO:0008006" key="5">
    <source>
        <dbReference type="Google" id="ProtNLM"/>
    </source>
</evidence>
<sequence>MGPERLTWMLRAVLDEAGAGAGAVPAGDIAIVLTVAEGERPGWHSATLGDALGQVLDEERGRGRAFHPYSQFLALGKGGIARALERCSALLDGEGAPGHVMLVSVDSLLNAGTIEHYLAQERLLTDTNADGFIPAEGAAALLLSRAPAAHAGTWIEAVATA</sequence>
<evidence type="ECO:0000313" key="2">
    <source>
        <dbReference type="EMBL" id="MTV56076.1"/>
    </source>
</evidence>
<accession>A0A6I3T5P9</accession>
<dbReference type="EMBL" id="WNKZ01000128">
    <property type="protein sequence ID" value="MTV56076.1"/>
    <property type="molecule type" value="Genomic_DNA"/>
</dbReference>
<reference evidence="4" key="2">
    <citation type="journal article" date="2019" name="Int. J. Syst. Evol. Microbiol.">
        <title>The Global Catalogue of Microorganisms (GCM) 10K type strain sequencing project: providing services to taxonomists for standard genome sequencing and annotation.</title>
        <authorList>
            <consortium name="The Broad Institute Genomics Platform"/>
            <consortium name="The Broad Institute Genome Sequencing Center for Infectious Disease"/>
            <person name="Wu L."/>
            <person name="Ma J."/>
        </authorList>
    </citation>
    <scope>NUCLEOTIDE SEQUENCE [LARGE SCALE GENOMIC DNA]</scope>
    <source>
        <strain evidence="4">CGMCC 1.15931</strain>
    </source>
</reference>
<evidence type="ECO:0000313" key="1">
    <source>
        <dbReference type="EMBL" id="GGC00680.1"/>
    </source>
</evidence>